<dbReference type="Proteomes" id="UP000468735">
    <property type="component" value="Unassembled WGS sequence"/>
</dbReference>
<keyword evidence="2" id="KW-1185">Reference proteome</keyword>
<comment type="caution">
    <text evidence="1">The sequence shown here is derived from an EMBL/GenBank/DDBJ whole genome shotgun (WGS) entry which is preliminary data.</text>
</comment>
<evidence type="ECO:0000313" key="2">
    <source>
        <dbReference type="Proteomes" id="UP000468735"/>
    </source>
</evidence>
<dbReference type="OrthoDB" id="6556030at2"/>
<protein>
    <submittedName>
        <fullName evidence="1">Uncharacterized protein</fullName>
    </submittedName>
</protein>
<reference evidence="1 2" key="1">
    <citation type="submission" date="2019-09" db="EMBL/GenBank/DDBJ databases">
        <title>Actinomadura physcomitrii sp. nov., a novel actinomycete isolated from moss [Physcomitrium sphaericum (Ludw) Fuernr].</title>
        <authorList>
            <person name="Zhuang X."/>
            <person name="Liu C."/>
        </authorList>
    </citation>
    <scope>NUCLEOTIDE SEQUENCE [LARGE SCALE GENOMIC DNA]</scope>
    <source>
        <strain evidence="1 2">HMC1</strain>
    </source>
</reference>
<dbReference type="AlphaFoldDB" id="A0A6H9YKB6"/>
<proteinExistence type="predicted"/>
<accession>A0A6H9YKB6</accession>
<dbReference type="RefSeq" id="WP_151569545.1">
    <property type="nucleotide sequence ID" value="NZ_WBMT01000029.1"/>
</dbReference>
<organism evidence="1 2">
    <name type="scientific">Actinomadura rudentiformis</name>
    <dbReference type="NCBI Taxonomy" id="359158"/>
    <lineage>
        <taxon>Bacteria</taxon>
        <taxon>Bacillati</taxon>
        <taxon>Actinomycetota</taxon>
        <taxon>Actinomycetes</taxon>
        <taxon>Streptosporangiales</taxon>
        <taxon>Thermomonosporaceae</taxon>
        <taxon>Actinomadura</taxon>
    </lineage>
</organism>
<name>A0A6H9YKB6_9ACTN</name>
<gene>
    <name evidence="1" type="ORF">F8566_44500</name>
</gene>
<dbReference type="EMBL" id="WBMT01000029">
    <property type="protein sequence ID" value="KAB2340588.1"/>
    <property type="molecule type" value="Genomic_DNA"/>
</dbReference>
<sequence>MSIRKQLAPPRPLAVGDVISAHSRDLGEWTAAQIIRINADTQTAAVLELDWSGPEPSSVADLGDVAPLRLTHHSWNGGLSFCNHAWVLPRSYKVIGSMRLLHDHPANSWAYGWNLGDQLARQRRWDRGAGEDPAAAWKAEYTGETVNEFLSRPAAPRPEVAHLTIRDIDSLDCAQLVQRFPQLTRLHLHGRLGLLHAAGELNRLACLRRIHVVDLFGMTEQDRLRPQSVPEMESVDLHGIPADYAAAMRSTWRPEIPAGTYVSIRRARKPDWVQENRNNPLRDWDGREQISTTTYNRAVAQYKTTRKAVLQTLAEEPADGRSAPLEEIGRAYAEAFNQLDHQKGFIETVEREELFAALDHIVNEAEALHGPGLEDARNSLISGAESVRDW</sequence>
<evidence type="ECO:0000313" key="1">
    <source>
        <dbReference type="EMBL" id="KAB2340588.1"/>
    </source>
</evidence>